<dbReference type="InterPro" id="IPR013216">
    <property type="entry name" value="Methyltransf_11"/>
</dbReference>
<feature type="domain" description="Methyltransferase type 11" evidence="2">
    <location>
        <begin position="82"/>
        <end position="179"/>
    </location>
</feature>
<dbReference type="GO" id="GO:0032259">
    <property type="term" value="P:methylation"/>
    <property type="evidence" value="ECO:0007669"/>
    <property type="project" value="UniProtKB-KW"/>
</dbReference>
<proteinExistence type="predicted"/>
<keyword evidence="3" id="KW-0489">Methyltransferase</keyword>
<keyword evidence="3" id="KW-0808">Transferase</keyword>
<feature type="region of interest" description="Disordered" evidence="1">
    <location>
        <begin position="1"/>
        <end position="25"/>
    </location>
</feature>
<dbReference type="CDD" id="cd02440">
    <property type="entry name" value="AdoMet_MTases"/>
    <property type="match status" value="1"/>
</dbReference>
<dbReference type="Proteomes" id="UP000664480">
    <property type="component" value="Unassembled WGS sequence"/>
</dbReference>
<sequence length="251" mass="28722">MITSRDLNKKMEENSSCGIEDPSKSCCNCSPKEAKGEELKSHWDTAYQKKPENQLGWFEQDFAPTLRLLDQCEFHPNDSILLVGSGVSRLPDLLLKKGLSEIYVTDISEIAINEVKARLGNQIQYKLGDILDEKMLEEIPSVQVWFDRAVLHFFTDEKDREVYFRQLKQKVKSGGYVILAEFHLDGAKKCSGLPVFGYTEALYQEQLGDEFKLLDSFDFDYIMPSGEKRPYVYALYQRKNSGSSDSTLDIL</sequence>
<dbReference type="InterPro" id="IPR029063">
    <property type="entry name" value="SAM-dependent_MTases_sf"/>
</dbReference>
<organism evidence="3 4">
    <name type="scientific">Algoriphagus pacificus</name>
    <dbReference type="NCBI Taxonomy" id="2811234"/>
    <lineage>
        <taxon>Bacteria</taxon>
        <taxon>Pseudomonadati</taxon>
        <taxon>Bacteroidota</taxon>
        <taxon>Cytophagia</taxon>
        <taxon>Cytophagales</taxon>
        <taxon>Cyclobacteriaceae</taxon>
        <taxon>Algoriphagus</taxon>
    </lineage>
</organism>
<accession>A0ABS3CHW2</accession>
<evidence type="ECO:0000313" key="4">
    <source>
        <dbReference type="Proteomes" id="UP000664480"/>
    </source>
</evidence>
<dbReference type="Pfam" id="PF08241">
    <property type="entry name" value="Methyltransf_11"/>
    <property type="match status" value="1"/>
</dbReference>
<dbReference type="Gene3D" id="3.40.50.150">
    <property type="entry name" value="Vaccinia Virus protein VP39"/>
    <property type="match status" value="1"/>
</dbReference>
<dbReference type="GO" id="GO:0008168">
    <property type="term" value="F:methyltransferase activity"/>
    <property type="evidence" value="ECO:0007669"/>
    <property type="project" value="UniProtKB-KW"/>
</dbReference>
<reference evidence="3 4" key="1">
    <citation type="submission" date="2021-03" db="EMBL/GenBank/DDBJ databases">
        <title>novel species isolated from a fishpond in China.</title>
        <authorList>
            <person name="Lu H."/>
            <person name="Cai Z."/>
        </authorList>
    </citation>
    <scope>NUCLEOTIDE SEQUENCE [LARGE SCALE GENOMIC DNA]</scope>
    <source>
        <strain evidence="3 4">YJ13C</strain>
    </source>
</reference>
<dbReference type="EMBL" id="JAFKCU010000003">
    <property type="protein sequence ID" value="MBN7816632.1"/>
    <property type="molecule type" value="Genomic_DNA"/>
</dbReference>
<evidence type="ECO:0000256" key="1">
    <source>
        <dbReference type="SAM" id="MobiDB-lite"/>
    </source>
</evidence>
<comment type="caution">
    <text evidence="3">The sequence shown here is derived from an EMBL/GenBank/DDBJ whole genome shotgun (WGS) entry which is preliminary data.</text>
</comment>
<dbReference type="SUPFAM" id="SSF53335">
    <property type="entry name" value="S-adenosyl-L-methionine-dependent methyltransferases"/>
    <property type="match status" value="1"/>
</dbReference>
<evidence type="ECO:0000313" key="3">
    <source>
        <dbReference type="EMBL" id="MBN7816632.1"/>
    </source>
</evidence>
<keyword evidence="4" id="KW-1185">Reference proteome</keyword>
<feature type="compositionally biased region" description="Basic and acidic residues" evidence="1">
    <location>
        <begin position="1"/>
        <end position="13"/>
    </location>
</feature>
<protein>
    <submittedName>
        <fullName evidence="3">Methyltransferase domain-containing protein</fullName>
    </submittedName>
</protein>
<evidence type="ECO:0000259" key="2">
    <source>
        <dbReference type="Pfam" id="PF08241"/>
    </source>
</evidence>
<gene>
    <name evidence="3" type="ORF">J0A69_14380</name>
</gene>
<name>A0ABS3CHW2_9BACT</name>
<dbReference type="RefSeq" id="WP_206587305.1">
    <property type="nucleotide sequence ID" value="NZ_JAFKCU010000003.1"/>
</dbReference>